<feature type="compositionally biased region" description="Low complexity" evidence="8">
    <location>
        <begin position="208"/>
        <end position="219"/>
    </location>
</feature>
<dbReference type="Pfam" id="PF02881">
    <property type="entry name" value="SRP54_N"/>
    <property type="match status" value="1"/>
</dbReference>
<keyword evidence="5" id="KW-0342">GTP-binding</keyword>
<evidence type="ECO:0000256" key="6">
    <source>
        <dbReference type="ARBA" id="ARBA00023136"/>
    </source>
</evidence>
<dbReference type="STRING" id="1764295.A0A5B8MQD8"/>
<dbReference type="OrthoDB" id="1727884at2759"/>
<dbReference type="CDD" id="cd14826">
    <property type="entry name" value="SR_alpha_SRX"/>
    <property type="match status" value="1"/>
</dbReference>
<name>A0A5B8MQD8_9CHLO</name>
<sequence length="590" mass="65115">MLDYFSIFTLGGSVLWSHEWNGLVGNPINALVEECLIDQRATKKVFKYSSQSVSYTLKWTQNNELGLVFVAVYRSVLTVPYVEELLKRVKNRFEYVFLDSQRDYGDFSSTFQDVLARCEEERTSRVAEVSSSEEGEGEASSPSSLDIEKDAVMVEKPVEDAVNDLSLGEDTGGEEASQKVSGGFDTDKLKALRGKKKGNKSEKPQACATSSKKPSSSTGKAKKGGRKWGRWGNMDDGEQLDYTNESERLENANVEKATGKSMMDEDEDEGEVVVKETSWLGGMMKNLNKKINVSGQAVLEESDVKPILETLKDKLISKNVAEEVAQKIVNTVESNMVGKKLTSFTRVTTAVTKAVESALTQILSPGRNINILQEVEASRREGEPYSIVFIGCNGVGKSTNLAKVAFWLMQHGMKVMIAACDTFRSGAVEQLRTHTQRLGVELFERGYEKDPAAVAKEALKKAKESRCDVLLIDTAGRMQDNEPLMRALSKLINMNNPNLTLFVGEALVGNEAVDQLTKFNNRLIELSSQDQPHKIDGIVLTKFDTIDNKVGAALSMVYISGAPVIFVGCGQQYSDLRRLNVKQIVSVLLS</sequence>
<dbReference type="SUPFAM" id="SSF52540">
    <property type="entry name" value="P-loop containing nucleoside triphosphate hydrolases"/>
    <property type="match status" value="1"/>
</dbReference>
<feature type="region of interest" description="Disordered" evidence="8">
    <location>
        <begin position="164"/>
        <end position="248"/>
    </location>
</feature>
<keyword evidence="7 10" id="KW-0675">Receptor</keyword>
<keyword evidence="11" id="KW-1185">Reference proteome</keyword>
<dbReference type="EMBL" id="CP031039">
    <property type="protein sequence ID" value="QDZ21825.1"/>
    <property type="molecule type" value="Genomic_DNA"/>
</dbReference>
<evidence type="ECO:0000313" key="11">
    <source>
        <dbReference type="Proteomes" id="UP000316726"/>
    </source>
</evidence>
<accession>A0A5B8MQD8</accession>
<evidence type="ECO:0000256" key="2">
    <source>
        <dbReference type="ARBA" id="ARBA00008531"/>
    </source>
</evidence>
<dbReference type="Gene3D" id="1.20.120.140">
    <property type="entry name" value="Signal recognition particle SRP54, nucleotide-binding domain"/>
    <property type="match status" value="1"/>
</dbReference>
<protein>
    <submittedName>
        <fullName evidence="10">Subunit alpha of signal recognition particle receptor</fullName>
    </submittedName>
</protein>
<dbReference type="GO" id="GO:0006886">
    <property type="term" value="P:intracellular protein transport"/>
    <property type="evidence" value="ECO:0007669"/>
    <property type="project" value="InterPro"/>
</dbReference>
<keyword evidence="4" id="KW-0256">Endoplasmic reticulum</keyword>
<evidence type="ECO:0000256" key="4">
    <source>
        <dbReference type="ARBA" id="ARBA00022824"/>
    </source>
</evidence>
<reference evidence="10 11" key="1">
    <citation type="submission" date="2018-07" db="EMBL/GenBank/DDBJ databases">
        <title>The complete nuclear genome of the prasinophyte Chloropicon primus (CCMP1205).</title>
        <authorList>
            <person name="Pombert J.-F."/>
            <person name="Otis C."/>
            <person name="Turmel M."/>
            <person name="Lemieux C."/>
        </authorList>
    </citation>
    <scope>NUCLEOTIDE SEQUENCE [LARGE SCALE GENOMIC DNA]</scope>
    <source>
        <strain evidence="10 11">CCMP1205</strain>
    </source>
</reference>
<dbReference type="Pfam" id="PF00448">
    <property type="entry name" value="SRP54"/>
    <property type="match status" value="1"/>
</dbReference>
<evidence type="ECO:0000256" key="7">
    <source>
        <dbReference type="ARBA" id="ARBA00023170"/>
    </source>
</evidence>
<dbReference type="InterPro" id="IPR027417">
    <property type="entry name" value="P-loop_NTPase"/>
</dbReference>
<dbReference type="PANTHER" id="PTHR43134">
    <property type="entry name" value="SIGNAL RECOGNITION PARTICLE RECEPTOR SUBUNIT ALPHA"/>
    <property type="match status" value="1"/>
</dbReference>
<keyword evidence="3" id="KW-0547">Nucleotide-binding</keyword>
<evidence type="ECO:0000256" key="3">
    <source>
        <dbReference type="ARBA" id="ARBA00022741"/>
    </source>
</evidence>
<dbReference type="InterPro" id="IPR003593">
    <property type="entry name" value="AAA+_ATPase"/>
</dbReference>
<dbReference type="GO" id="GO:0006614">
    <property type="term" value="P:SRP-dependent cotranslational protein targeting to membrane"/>
    <property type="evidence" value="ECO:0007669"/>
    <property type="project" value="InterPro"/>
</dbReference>
<feature type="domain" description="SRP54-type proteins GTP-binding" evidence="9">
    <location>
        <begin position="563"/>
        <end position="576"/>
    </location>
</feature>
<dbReference type="InterPro" id="IPR036225">
    <property type="entry name" value="SRP/SRP_N"/>
</dbReference>
<dbReference type="SUPFAM" id="SSF64356">
    <property type="entry name" value="SNARE-like"/>
    <property type="match status" value="1"/>
</dbReference>
<evidence type="ECO:0000256" key="5">
    <source>
        <dbReference type="ARBA" id="ARBA00023134"/>
    </source>
</evidence>
<keyword evidence="6" id="KW-0472">Membrane</keyword>
<dbReference type="PROSITE" id="PS00300">
    <property type="entry name" value="SRP54"/>
    <property type="match status" value="1"/>
</dbReference>
<dbReference type="Pfam" id="PF04086">
    <property type="entry name" value="SRP-alpha_N"/>
    <property type="match status" value="1"/>
</dbReference>
<feature type="compositionally biased region" description="Basic residues" evidence="8">
    <location>
        <begin position="220"/>
        <end position="229"/>
    </location>
</feature>
<dbReference type="GO" id="GO:0005525">
    <property type="term" value="F:GTP binding"/>
    <property type="evidence" value="ECO:0007669"/>
    <property type="project" value="UniProtKB-KW"/>
</dbReference>
<dbReference type="GO" id="GO:0003924">
    <property type="term" value="F:GTPase activity"/>
    <property type="evidence" value="ECO:0007669"/>
    <property type="project" value="InterPro"/>
</dbReference>
<evidence type="ECO:0000256" key="8">
    <source>
        <dbReference type="SAM" id="MobiDB-lite"/>
    </source>
</evidence>
<dbReference type="FunFam" id="3.40.50.300:FF:000188">
    <property type="entry name" value="signal recognition particle receptor subunit alpha"/>
    <property type="match status" value="1"/>
</dbReference>
<dbReference type="Proteomes" id="UP000316726">
    <property type="component" value="Chromosome 6"/>
</dbReference>
<dbReference type="InterPro" id="IPR013822">
    <property type="entry name" value="Signal_recog_particl_SRP54_hlx"/>
</dbReference>
<dbReference type="InterPro" id="IPR042101">
    <property type="entry name" value="SRP54_N_sf"/>
</dbReference>
<dbReference type="InterPro" id="IPR011012">
    <property type="entry name" value="Longin-like_dom_sf"/>
</dbReference>
<dbReference type="Gene3D" id="3.40.50.300">
    <property type="entry name" value="P-loop containing nucleotide triphosphate hydrolases"/>
    <property type="match status" value="1"/>
</dbReference>
<comment type="subcellular location">
    <subcellularLocation>
        <location evidence="1">Endoplasmic reticulum membrane</location>
        <topology evidence="1">Peripheral membrane protein</topology>
        <orientation evidence="1">Cytoplasmic side</orientation>
    </subcellularLocation>
</comment>
<dbReference type="GO" id="GO:0005047">
    <property type="term" value="F:signal recognition particle binding"/>
    <property type="evidence" value="ECO:0007669"/>
    <property type="project" value="InterPro"/>
</dbReference>
<feature type="region of interest" description="Disordered" evidence="8">
    <location>
        <begin position="125"/>
        <end position="148"/>
    </location>
</feature>
<dbReference type="SUPFAM" id="SSF47364">
    <property type="entry name" value="Domain of the SRP/SRP receptor G-proteins"/>
    <property type="match status" value="1"/>
</dbReference>
<evidence type="ECO:0000259" key="9">
    <source>
        <dbReference type="PROSITE" id="PS00300"/>
    </source>
</evidence>
<dbReference type="InterPro" id="IPR007222">
    <property type="entry name" value="Sig_recog_particle_rcpt_asu_N"/>
</dbReference>
<dbReference type="GO" id="GO:0005785">
    <property type="term" value="C:signal recognition particle receptor complex"/>
    <property type="evidence" value="ECO:0007669"/>
    <property type="project" value="InterPro"/>
</dbReference>
<proteinExistence type="inferred from homology"/>
<dbReference type="PANTHER" id="PTHR43134:SF1">
    <property type="entry name" value="SIGNAL RECOGNITION PARTICLE RECEPTOR SUBUNIT ALPHA"/>
    <property type="match status" value="1"/>
</dbReference>
<gene>
    <name evidence="10" type="ORF">A3770_06p43430</name>
</gene>
<dbReference type="SMART" id="SM00963">
    <property type="entry name" value="SRP54_N"/>
    <property type="match status" value="1"/>
</dbReference>
<organism evidence="10 11">
    <name type="scientific">Chloropicon primus</name>
    <dbReference type="NCBI Taxonomy" id="1764295"/>
    <lineage>
        <taxon>Eukaryota</taxon>
        <taxon>Viridiplantae</taxon>
        <taxon>Chlorophyta</taxon>
        <taxon>Chloropicophyceae</taxon>
        <taxon>Chloropicales</taxon>
        <taxon>Chloropicaceae</taxon>
        <taxon>Chloropicon</taxon>
    </lineage>
</organism>
<dbReference type="Gene3D" id="3.30.450.60">
    <property type="match status" value="1"/>
</dbReference>
<dbReference type="SMART" id="SM00962">
    <property type="entry name" value="SRP54"/>
    <property type="match status" value="1"/>
</dbReference>
<evidence type="ECO:0000256" key="1">
    <source>
        <dbReference type="ARBA" id="ARBA00004397"/>
    </source>
</evidence>
<dbReference type="AlphaFoldDB" id="A0A5B8MQD8"/>
<dbReference type="SMART" id="SM00382">
    <property type="entry name" value="AAA"/>
    <property type="match status" value="1"/>
</dbReference>
<dbReference type="CDD" id="cd17876">
    <property type="entry name" value="SRalpha_C"/>
    <property type="match status" value="1"/>
</dbReference>
<dbReference type="InterPro" id="IPR000897">
    <property type="entry name" value="SRP54_GTPase_dom"/>
</dbReference>
<comment type="similarity">
    <text evidence="2">Belongs to the GTP-binding SRP family.</text>
</comment>
<evidence type="ECO:0000313" key="10">
    <source>
        <dbReference type="EMBL" id="QDZ21825.1"/>
    </source>
</evidence>